<feature type="non-terminal residue" evidence="10">
    <location>
        <position position="1"/>
    </location>
</feature>
<name>A0AAJ1ESK3_MEDGN</name>
<evidence type="ECO:0000256" key="6">
    <source>
        <dbReference type="ARBA" id="ARBA00022989"/>
    </source>
</evidence>
<evidence type="ECO:0000313" key="11">
    <source>
        <dbReference type="Proteomes" id="UP001297422"/>
    </source>
</evidence>
<dbReference type="RefSeq" id="WP_226973555.1">
    <property type="nucleotide sequence ID" value="NZ_JAJBNC010000297.1"/>
</dbReference>
<dbReference type="GO" id="GO:0008982">
    <property type="term" value="F:protein-N(PI)-phosphohistidine-sugar phosphotransferase activity"/>
    <property type="evidence" value="ECO:0007669"/>
    <property type="project" value="InterPro"/>
</dbReference>
<dbReference type="InterPro" id="IPR003352">
    <property type="entry name" value="PTS_EIIC"/>
</dbReference>
<evidence type="ECO:0000256" key="1">
    <source>
        <dbReference type="ARBA" id="ARBA00004651"/>
    </source>
</evidence>
<proteinExistence type="predicted"/>
<gene>
    <name evidence="10" type="ORF">LIQ10_20290</name>
</gene>
<organism evidence="10 11">
    <name type="scientific">Mediterraneibacter gnavus</name>
    <name type="common">Ruminococcus gnavus</name>
    <dbReference type="NCBI Taxonomy" id="33038"/>
    <lineage>
        <taxon>Bacteria</taxon>
        <taxon>Bacillati</taxon>
        <taxon>Bacillota</taxon>
        <taxon>Clostridia</taxon>
        <taxon>Lachnospirales</taxon>
        <taxon>Lachnospiraceae</taxon>
        <taxon>Mediterraneibacter</taxon>
    </lineage>
</organism>
<evidence type="ECO:0000256" key="8">
    <source>
        <dbReference type="SAM" id="Phobius"/>
    </source>
</evidence>
<dbReference type="PANTHER" id="PTHR33989">
    <property type="match status" value="1"/>
</dbReference>
<comment type="caution">
    <text evidence="10">The sequence shown here is derived from an EMBL/GenBank/DDBJ whole genome shotgun (WGS) entry which is preliminary data.</text>
</comment>
<evidence type="ECO:0000259" key="9">
    <source>
        <dbReference type="Pfam" id="PF02378"/>
    </source>
</evidence>
<sequence length="88" mass="9639">FLWFFGIHGTNTLDMVAKQLFEPGVQINQALIQNGQLPTELFSKTFLDIFVFIGGCGTALCLILAIFIAAKKSNNKKLAKVAGISVFF</sequence>
<dbReference type="GO" id="GO:0005886">
    <property type="term" value="C:plasma membrane"/>
    <property type="evidence" value="ECO:0007669"/>
    <property type="project" value="UniProtKB-SubCell"/>
</dbReference>
<evidence type="ECO:0000256" key="5">
    <source>
        <dbReference type="ARBA" id="ARBA00022692"/>
    </source>
</evidence>
<feature type="domain" description="Phosphotransferase system EIIC" evidence="9">
    <location>
        <begin position="1"/>
        <end position="88"/>
    </location>
</feature>
<protein>
    <submittedName>
        <fullName evidence="10">PTS transporter subunit EIIC</fullName>
    </submittedName>
</protein>
<dbReference type="Pfam" id="PF02378">
    <property type="entry name" value="PTS_EIIC"/>
    <property type="match status" value="1"/>
</dbReference>
<keyword evidence="6 8" id="KW-1133">Transmembrane helix</keyword>
<dbReference type="AlphaFoldDB" id="A0AAJ1ESK3"/>
<keyword evidence="2" id="KW-0813">Transport</keyword>
<dbReference type="EMBL" id="JAJBNC010000297">
    <property type="protein sequence ID" value="MCB5496026.1"/>
    <property type="molecule type" value="Genomic_DNA"/>
</dbReference>
<evidence type="ECO:0000313" key="10">
    <source>
        <dbReference type="EMBL" id="MCB5496026.1"/>
    </source>
</evidence>
<evidence type="ECO:0000256" key="4">
    <source>
        <dbReference type="ARBA" id="ARBA00022597"/>
    </source>
</evidence>
<accession>A0AAJ1ESK3</accession>
<evidence type="ECO:0000256" key="7">
    <source>
        <dbReference type="ARBA" id="ARBA00023136"/>
    </source>
</evidence>
<feature type="transmembrane region" description="Helical" evidence="8">
    <location>
        <begin position="49"/>
        <end position="70"/>
    </location>
</feature>
<keyword evidence="7 8" id="KW-0472">Membrane</keyword>
<keyword evidence="3" id="KW-1003">Cell membrane</keyword>
<keyword evidence="4" id="KW-0762">Sugar transport</keyword>
<evidence type="ECO:0000256" key="2">
    <source>
        <dbReference type="ARBA" id="ARBA00022448"/>
    </source>
</evidence>
<feature type="non-terminal residue" evidence="10">
    <location>
        <position position="88"/>
    </location>
</feature>
<comment type="subcellular location">
    <subcellularLocation>
        <location evidence="1">Cell membrane</location>
        <topology evidence="1">Multi-pass membrane protein</topology>
    </subcellularLocation>
</comment>
<evidence type="ECO:0000256" key="3">
    <source>
        <dbReference type="ARBA" id="ARBA00022475"/>
    </source>
</evidence>
<dbReference type="PANTHER" id="PTHR33989:SF4">
    <property type="entry name" value="PTS SYSTEM N,N'-DIACETYLCHITOBIOSE-SPECIFIC EIIC COMPONENT"/>
    <property type="match status" value="1"/>
</dbReference>
<keyword evidence="5 8" id="KW-0812">Transmembrane</keyword>
<reference evidence="10" key="1">
    <citation type="submission" date="2021-10" db="EMBL/GenBank/DDBJ databases">
        <title>Collection of gut derived symbiotic bacterial strains cultured from healthy donors.</title>
        <authorList>
            <person name="Lin H."/>
            <person name="Littmann E."/>
            <person name="Claire K."/>
            <person name="Pamer E."/>
        </authorList>
    </citation>
    <scope>NUCLEOTIDE SEQUENCE</scope>
    <source>
        <strain evidence="10">MSK.23.4</strain>
    </source>
</reference>
<dbReference type="InterPro" id="IPR051088">
    <property type="entry name" value="PTS_Sugar-EIIC/EIIB"/>
</dbReference>
<dbReference type="Proteomes" id="UP001297422">
    <property type="component" value="Unassembled WGS sequence"/>
</dbReference>
<dbReference type="GO" id="GO:0009401">
    <property type="term" value="P:phosphoenolpyruvate-dependent sugar phosphotransferase system"/>
    <property type="evidence" value="ECO:0007669"/>
    <property type="project" value="InterPro"/>
</dbReference>